<keyword evidence="2" id="KW-1185">Reference proteome</keyword>
<reference evidence="1 2" key="1">
    <citation type="submission" date="2013-11" db="EMBL/GenBank/DDBJ databases">
        <title>Metagenomic analysis of a methanogenic consortium involved in long chain n-alkane degradation.</title>
        <authorList>
            <person name="Davidova I.A."/>
            <person name="Callaghan A.V."/>
            <person name="Wawrik B."/>
            <person name="Pruitt S."/>
            <person name="Marks C."/>
            <person name="Duncan K.E."/>
            <person name="Suflita J.M."/>
        </authorList>
    </citation>
    <scope>NUCLEOTIDE SEQUENCE [LARGE SCALE GENOMIC DNA]</scope>
    <source>
        <strain evidence="1 2">SPR</strain>
    </source>
</reference>
<accession>A0A0D2JRZ9</accession>
<evidence type="ECO:0000313" key="1">
    <source>
        <dbReference type="EMBL" id="KIX12290.1"/>
    </source>
</evidence>
<protein>
    <submittedName>
        <fullName evidence="1">Uncharacterized protein</fullName>
    </submittedName>
</protein>
<dbReference type="Proteomes" id="UP000032233">
    <property type="component" value="Unassembled WGS sequence"/>
</dbReference>
<gene>
    <name evidence="1" type="ORF">X474_20090</name>
</gene>
<name>A0A0D2JRZ9_9BACT</name>
<dbReference type="EMBL" id="AZAC01000034">
    <property type="protein sequence ID" value="KIX12290.1"/>
    <property type="molecule type" value="Genomic_DNA"/>
</dbReference>
<sequence length="59" mass="6483">MIHLNLTRYFAVFNLSPVFMSRFCLSDTYLKSPFAGKPGLSGGLATHLGGCYNKPLTVE</sequence>
<comment type="caution">
    <text evidence="1">The sequence shown here is derived from an EMBL/GenBank/DDBJ whole genome shotgun (WGS) entry which is preliminary data.</text>
</comment>
<evidence type="ECO:0000313" key="2">
    <source>
        <dbReference type="Proteomes" id="UP000032233"/>
    </source>
</evidence>
<dbReference type="STRING" id="1429043.X474_20090"/>
<dbReference type="InParanoid" id="A0A0D2JRZ9"/>
<organism evidence="1 2">
    <name type="scientific">Dethiosulfatarculus sandiegensis</name>
    <dbReference type="NCBI Taxonomy" id="1429043"/>
    <lineage>
        <taxon>Bacteria</taxon>
        <taxon>Pseudomonadati</taxon>
        <taxon>Thermodesulfobacteriota</taxon>
        <taxon>Desulfarculia</taxon>
        <taxon>Desulfarculales</taxon>
        <taxon>Desulfarculaceae</taxon>
        <taxon>Dethiosulfatarculus</taxon>
    </lineage>
</organism>
<dbReference type="AlphaFoldDB" id="A0A0D2JRZ9"/>
<proteinExistence type="predicted"/>